<evidence type="ECO:0000256" key="2">
    <source>
        <dbReference type="ARBA" id="ARBA00022723"/>
    </source>
</evidence>
<name>A0ABQ2XZT4_9BURK</name>
<dbReference type="SUPFAM" id="SSF53649">
    <property type="entry name" value="Alkaline phosphatase-like"/>
    <property type="match status" value="1"/>
</dbReference>
<dbReference type="Gene3D" id="3.40.720.10">
    <property type="entry name" value="Alkaline Phosphatase, subunit A"/>
    <property type="match status" value="1"/>
</dbReference>
<feature type="chain" id="PRO_5045591234" evidence="4">
    <location>
        <begin position="27"/>
        <end position="555"/>
    </location>
</feature>
<organism evidence="5 6">
    <name type="scientific">Undibacterium squillarum</name>
    <dbReference type="NCBI Taxonomy" id="1131567"/>
    <lineage>
        <taxon>Bacteria</taxon>
        <taxon>Pseudomonadati</taxon>
        <taxon>Pseudomonadota</taxon>
        <taxon>Betaproteobacteria</taxon>
        <taxon>Burkholderiales</taxon>
        <taxon>Oxalobacteraceae</taxon>
        <taxon>Undibacterium</taxon>
    </lineage>
</organism>
<dbReference type="EMBL" id="BMYU01000006">
    <property type="protein sequence ID" value="GGX46744.1"/>
    <property type="molecule type" value="Genomic_DNA"/>
</dbReference>
<dbReference type="RefSeq" id="WP_229793167.1">
    <property type="nucleotide sequence ID" value="NZ_BMYU01000006.1"/>
</dbReference>
<reference evidence="6" key="1">
    <citation type="journal article" date="2019" name="Int. J. Syst. Evol. Microbiol.">
        <title>The Global Catalogue of Microorganisms (GCM) 10K type strain sequencing project: providing services to taxonomists for standard genome sequencing and annotation.</title>
        <authorList>
            <consortium name="The Broad Institute Genomics Platform"/>
            <consortium name="The Broad Institute Genome Sequencing Center for Infectious Disease"/>
            <person name="Wu L."/>
            <person name="Ma J."/>
        </authorList>
    </citation>
    <scope>NUCLEOTIDE SEQUENCE [LARGE SCALE GENOMIC DNA]</scope>
    <source>
        <strain evidence="6">KCTC 23917</strain>
    </source>
</reference>
<feature type="signal peptide" evidence="4">
    <location>
        <begin position="1"/>
        <end position="26"/>
    </location>
</feature>
<proteinExistence type="predicted"/>
<dbReference type="PANTHER" id="PTHR10151:SF120">
    <property type="entry name" value="BIS(5'-ADENOSYL)-TRIPHOSPHATASE"/>
    <property type="match status" value="1"/>
</dbReference>
<keyword evidence="2" id="KW-0479">Metal-binding</keyword>
<dbReference type="InterPro" id="IPR002591">
    <property type="entry name" value="Phosphodiest/P_Trfase"/>
</dbReference>
<protein>
    <submittedName>
        <fullName evidence="5">Alkaline phosphatase family protein</fullName>
    </submittedName>
</protein>
<dbReference type="InterPro" id="IPR017850">
    <property type="entry name" value="Alkaline_phosphatase_core_sf"/>
</dbReference>
<dbReference type="PANTHER" id="PTHR10151">
    <property type="entry name" value="ECTONUCLEOTIDE PYROPHOSPHATASE/PHOSPHODIESTERASE"/>
    <property type="match status" value="1"/>
</dbReference>
<keyword evidence="1" id="KW-0597">Phosphoprotein</keyword>
<keyword evidence="3 4" id="KW-0732">Signal</keyword>
<dbReference type="CDD" id="cd16016">
    <property type="entry name" value="AP-SPAP"/>
    <property type="match status" value="1"/>
</dbReference>
<dbReference type="Proteomes" id="UP000653343">
    <property type="component" value="Unassembled WGS sequence"/>
</dbReference>
<evidence type="ECO:0000256" key="1">
    <source>
        <dbReference type="ARBA" id="ARBA00022553"/>
    </source>
</evidence>
<sequence length="555" mass="61150">MKNFRRTWLSAFVSLIVMTPALSVVAADKTAVVKDSKPKLVVVLVVDGLPQEQIVRYRDQFGEGGLRRMLDQGAWYSQAHQAHGVTLTAVGHSAVLTGAYPYQHGIIANEWVDKNTLEQMYCTEDKAHTYIGEETKKGAGTSPANLRVATVGDELRYATGNQSKVVTVSGKDRGAILLAGKTGTAYMYMSKTGRFASSTYYMQQHPAWVTKYHEGNPQNRFYGQAWKPLLPDSAYKNDVPDNMVATEDKGMPITYGSSSGKEDAEYYGKLLTGPFVDEMTLDFARAAVEGEQLGSNPAGVTDMLGISLSSHDYVNHAFGPESRMSHDHLQRLDRMLAKFFSYLDKKVGLNNTIVLLTADHGFPNVPEISKTMQRDAGRVDGKALVDDVNQVLLKKFGVDKLVSKWSGPTMLLNYALIEEKNLKAADVENAASAFLLTRPGIAQVFTRTQLEQGALPDTRLGKLMQRAWHRQISGDLMLVAKPYWYFGSGKSGTSHGSPYAYDTNVPLMIMGTPWIRPGYYSQYAEVVDIAPTLAHILQLRPTAAADGRVLTEALK</sequence>
<dbReference type="PIRSF" id="PIRSF031924">
    <property type="entry name" value="Pi-irrepressible_AP"/>
    <property type="match status" value="1"/>
</dbReference>
<evidence type="ECO:0000313" key="6">
    <source>
        <dbReference type="Proteomes" id="UP000653343"/>
    </source>
</evidence>
<keyword evidence="6" id="KW-1185">Reference proteome</keyword>
<evidence type="ECO:0000256" key="4">
    <source>
        <dbReference type="SAM" id="SignalP"/>
    </source>
</evidence>
<evidence type="ECO:0000313" key="5">
    <source>
        <dbReference type="EMBL" id="GGX46744.1"/>
    </source>
</evidence>
<comment type="caution">
    <text evidence="5">The sequence shown here is derived from an EMBL/GenBank/DDBJ whole genome shotgun (WGS) entry which is preliminary data.</text>
</comment>
<gene>
    <name evidence="5" type="ORF">GCM10010946_26700</name>
</gene>
<evidence type="ECO:0000256" key="3">
    <source>
        <dbReference type="ARBA" id="ARBA00022729"/>
    </source>
</evidence>
<dbReference type="Pfam" id="PF01663">
    <property type="entry name" value="Phosphodiest"/>
    <property type="match status" value="1"/>
</dbReference>
<dbReference type="InterPro" id="IPR026263">
    <property type="entry name" value="Alkaline_phosphatase_prok"/>
</dbReference>
<accession>A0ABQ2XZT4</accession>
<dbReference type="Gene3D" id="3.30.1360.150">
    <property type="match status" value="1"/>
</dbReference>